<organism evidence="1 2">
    <name type="scientific">Oculimacula yallundae</name>
    <dbReference type="NCBI Taxonomy" id="86028"/>
    <lineage>
        <taxon>Eukaryota</taxon>
        <taxon>Fungi</taxon>
        <taxon>Dikarya</taxon>
        <taxon>Ascomycota</taxon>
        <taxon>Pezizomycotina</taxon>
        <taxon>Leotiomycetes</taxon>
        <taxon>Helotiales</taxon>
        <taxon>Ploettnerulaceae</taxon>
        <taxon>Oculimacula</taxon>
    </lineage>
</organism>
<keyword evidence="2" id="KW-1185">Reference proteome</keyword>
<gene>
    <name evidence="1" type="ORF">VTL71DRAFT_16312</name>
</gene>
<comment type="caution">
    <text evidence="1">The sequence shown here is derived from an EMBL/GenBank/DDBJ whole genome shotgun (WGS) entry which is preliminary data.</text>
</comment>
<sequence length="211" mass="24359">MSDPTSNLKMKHITDQFRDTNETYTSWVEEQIKDKFVSNVSKSINGISRSVQRECSSLRLVLRNDSGCIWAQTECPGSPRFSVQSEKLDEVSFRYGMISSQKPACVAWKQHGSQGSRSLPEIRKNNFDPVSLTVLNSWATWVSSGAAISKDSRAHGENRDWYLLRRIASWLVGSRHVFDRTYMALLSRQRYAIEYDVQQNRMTEKEFMEVM</sequence>
<reference evidence="1 2" key="1">
    <citation type="journal article" date="2024" name="Commun. Biol.">
        <title>Comparative genomic analysis of thermophilic fungi reveals convergent evolutionary adaptations and gene losses.</title>
        <authorList>
            <person name="Steindorff A.S."/>
            <person name="Aguilar-Pontes M.V."/>
            <person name="Robinson A.J."/>
            <person name="Andreopoulos B."/>
            <person name="LaButti K."/>
            <person name="Kuo A."/>
            <person name="Mondo S."/>
            <person name="Riley R."/>
            <person name="Otillar R."/>
            <person name="Haridas S."/>
            <person name="Lipzen A."/>
            <person name="Grimwood J."/>
            <person name="Schmutz J."/>
            <person name="Clum A."/>
            <person name="Reid I.D."/>
            <person name="Moisan M.C."/>
            <person name="Butler G."/>
            <person name="Nguyen T.T.M."/>
            <person name="Dewar K."/>
            <person name="Conant G."/>
            <person name="Drula E."/>
            <person name="Henrissat B."/>
            <person name="Hansel C."/>
            <person name="Singer S."/>
            <person name="Hutchinson M.I."/>
            <person name="de Vries R.P."/>
            <person name="Natvig D.O."/>
            <person name="Powell A.J."/>
            <person name="Tsang A."/>
            <person name="Grigoriev I.V."/>
        </authorList>
    </citation>
    <scope>NUCLEOTIDE SEQUENCE [LARGE SCALE GENOMIC DNA]</scope>
    <source>
        <strain evidence="1 2">CBS 494.80</strain>
    </source>
</reference>
<name>A0ABR4CE34_9HELO</name>
<evidence type="ECO:0000313" key="2">
    <source>
        <dbReference type="Proteomes" id="UP001595075"/>
    </source>
</evidence>
<evidence type="ECO:0000313" key="1">
    <source>
        <dbReference type="EMBL" id="KAL2068214.1"/>
    </source>
</evidence>
<protein>
    <submittedName>
        <fullName evidence="1">Uncharacterized protein</fullName>
    </submittedName>
</protein>
<dbReference type="EMBL" id="JAZHXI010000009">
    <property type="protein sequence ID" value="KAL2068214.1"/>
    <property type="molecule type" value="Genomic_DNA"/>
</dbReference>
<proteinExistence type="predicted"/>
<accession>A0ABR4CE34</accession>
<dbReference type="Proteomes" id="UP001595075">
    <property type="component" value="Unassembled WGS sequence"/>
</dbReference>